<evidence type="ECO:0000313" key="11">
    <source>
        <dbReference type="EMBL" id="MDK2126443.1"/>
    </source>
</evidence>
<keyword evidence="4" id="KW-0472">Membrane</keyword>
<dbReference type="InterPro" id="IPR004846">
    <property type="entry name" value="T2SS/T3SS_dom"/>
</dbReference>
<dbReference type="InterPro" id="IPR005644">
    <property type="entry name" value="NolW-like"/>
</dbReference>
<dbReference type="Gene3D" id="3.55.50.30">
    <property type="match status" value="1"/>
</dbReference>
<keyword evidence="5" id="KW-0998">Cell outer membrane</keyword>
<evidence type="ECO:0000256" key="2">
    <source>
        <dbReference type="ARBA" id="ARBA00022448"/>
    </source>
</evidence>
<dbReference type="PRINTS" id="PR01032">
    <property type="entry name" value="PHAGEIV"/>
</dbReference>
<dbReference type="PANTHER" id="PTHR30332:SF17">
    <property type="entry name" value="TYPE IV PILIATION SYSTEM PROTEIN DR_0774-RELATED"/>
    <property type="match status" value="1"/>
</dbReference>
<dbReference type="InterPro" id="IPR011662">
    <property type="entry name" value="Secretin/TonB_short_N"/>
</dbReference>
<keyword evidence="12" id="KW-1185">Reference proteome</keyword>
<dbReference type="PANTHER" id="PTHR30332">
    <property type="entry name" value="PROBABLE GENERAL SECRETION PATHWAY PROTEIN D"/>
    <property type="match status" value="1"/>
</dbReference>
<dbReference type="Pfam" id="PF03958">
    <property type="entry name" value="Secretin_N"/>
    <property type="match status" value="1"/>
</dbReference>
<dbReference type="SMART" id="SM00965">
    <property type="entry name" value="STN"/>
    <property type="match status" value="1"/>
</dbReference>
<dbReference type="PROSITE" id="PS51257">
    <property type="entry name" value="PROKAR_LIPOPROTEIN"/>
    <property type="match status" value="1"/>
</dbReference>
<feature type="repeat" description="TPR" evidence="6">
    <location>
        <begin position="72"/>
        <end position="105"/>
    </location>
</feature>
<organism evidence="11 12">
    <name type="scientific">Parachitinimonas caeni</name>
    <dbReference type="NCBI Taxonomy" id="3031301"/>
    <lineage>
        <taxon>Bacteria</taxon>
        <taxon>Pseudomonadati</taxon>
        <taxon>Pseudomonadota</taxon>
        <taxon>Betaproteobacteria</taxon>
        <taxon>Neisseriales</taxon>
        <taxon>Chitinibacteraceae</taxon>
        <taxon>Parachitinimonas</taxon>
    </lineage>
</organism>
<evidence type="ECO:0000259" key="10">
    <source>
        <dbReference type="SMART" id="SM00965"/>
    </source>
</evidence>
<comment type="caution">
    <text evidence="11">The sequence shown here is derived from an EMBL/GenBank/DDBJ whole genome shotgun (WGS) entry which is preliminary data.</text>
</comment>
<protein>
    <submittedName>
        <fullName evidence="11">Secretin N-terminal domain-containing protein</fullName>
    </submittedName>
</protein>
<dbReference type="Proteomes" id="UP001172778">
    <property type="component" value="Unassembled WGS sequence"/>
</dbReference>
<evidence type="ECO:0000256" key="9">
    <source>
        <dbReference type="SAM" id="MobiDB-lite"/>
    </source>
</evidence>
<dbReference type="InterPro" id="IPR019734">
    <property type="entry name" value="TPR_rpt"/>
</dbReference>
<dbReference type="Pfam" id="PF00263">
    <property type="entry name" value="Secretin"/>
    <property type="match status" value="1"/>
</dbReference>
<keyword evidence="2 8" id="KW-0813">Transport</keyword>
<accession>A0ABT7E4Z2</accession>
<feature type="domain" description="Secretin/TonB short N-terminal" evidence="10">
    <location>
        <begin position="208"/>
        <end position="259"/>
    </location>
</feature>
<dbReference type="InterPro" id="IPR038591">
    <property type="entry name" value="NolW-like_sf"/>
</dbReference>
<proteinExistence type="inferred from homology"/>
<dbReference type="InterPro" id="IPR011990">
    <property type="entry name" value="TPR-like_helical_dom_sf"/>
</dbReference>
<dbReference type="Gene3D" id="1.25.40.10">
    <property type="entry name" value="Tetratricopeptide repeat domain"/>
    <property type="match status" value="1"/>
</dbReference>
<evidence type="ECO:0000256" key="7">
    <source>
        <dbReference type="RuleBase" id="RU004003"/>
    </source>
</evidence>
<comment type="subcellular location">
    <subcellularLocation>
        <location evidence="8">Cell outer membrane</location>
    </subcellularLocation>
    <subcellularLocation>
        <location evidence="1">Membrane</location>
    </subcellularLocation>
</comment>
<evidence type="ECO:0000313" key="12">
    <source>
        <dbReference type="Proteomes" id="UP001172778"/>
    </source>
</evidence>
<evidence type="ECO:0000256" key="3">
    <source>
        <dbReference type="ARBA" id="ARBA00022729"/>
    </source>
</evidence>
<feature type="compositionally biased region" description="Pro residues" evidence="9">
    <location>
        <begin position="617"/>
        <end position="642"/>
    </location>
</feature>
<evidence type="ECO:0000256" key="1">
    <source>
        <dbReference type="ARBA" id="ARBA00004370"/>
    </source>
</evidence>
<keyword evidence="3" id="KW-0732">Signal</keyword>
<gene>
    <name evidence="11" type="ORF">PZA18_20595</name>
</gene>
<dbReference type="PRINTS" id="PR00811">
    <property type="entry name" value="BCTERIALGSPD"/>
</dbReference>
<comment type="similarity">
    <text evidence="7">Belongs to the bacterial secretin family.</text>
</comment>
<reference evidence="11" key="1">
    <citation type="submission" date="2023-03" db="EMBL/GenBank/DDBJ databases">
        <title>Chitinimonas shenzhenensis gen. nov., sp. nov., a novel member of family Burkholderiaceae isolated from activated sludge collected in Shen Zhen, China.</title>
        <authorList>
            <person name="Wang X."/>
        </authorList>
    </citation>
    <scope>NUCLEOTIDE SEQUENCE</scope>
    <source>
        <strain evidence="11">DQS-5</strain>
    </source>
</reference>
<feature type="region of interest" description="Disordered" evidence="9">
    <location>
        <begin position="595"/>
        <end position="648"/>
    </location>
</feature>
<dbReference type="SUPFAM" id="SSF48452">
    <property type="entry name" value="TPR-like"/>
    <property type="match status" value="1"/>
</dbReference>
<evidence type="ECO:0000256" key="6">
    <source>
        <dbReference type="PROSITE-ProRule" id="PRU00339"/>
    </source>
</evidence>
<dbReference type="PROSITE" id="PS50005">
    <property type="entry name" value="TPR"/>
    <property type="match status" value="1"/>
</dbReference>
<name>A0ABT7E4Z2_9NEIS</name>
<dbReference type="InterPro" id="IPR001775">
    <property type="entry name" value="GspD/PilQ"/>
</dbReference>
<dbReference type="InterPro" id="IPR050810">
    <property type="entry name" value="Bact_Secretion_Sys_Channel"/>
</dbReference>
<keyword evidence="6" id="KW-0802">TPR repeat</keyword>
<evidence type="ECO:0000256" key="5">
    <source>
        <dbReference type="ARBA" id="ARBA00023237"/>
    </source>
</evidence>
<dbReference type="RefSeq" id="WP_284102761.1">
    <property type="nucleotide sequence ID" value="NZ_JARRAF010000038.1"/>
</dbReference>
<evidence type="ECO:0000256" key="4">
    <source>
        <dbReference type="ARBA" id="ARBA00023136"/>
    </source>
</evidence>
<sequence>MKLPRHTILWGLVLTLGAGCASNGQRTFEQSRQMLAEGRAEEAVLALEGLARSEPNNNEYRSYWLRQREVVVDRFLRDAETQRTNQRFDEAQTSYEKALRLHPDNPRAKDGLIKLEREFAHRTKLEDAAQAIQTNNPERARVLLKQVLSESPRHPRARKMLSDLDTAKNKADLSPVTAASPMNSLVTLEFRNAPLMAVFDVLSQSTGVNFVFDREVRLDGQTTIMARDTPLGDALNVLLATNKLAKRVLNDKTVLIYSATPNRQKDLEALNVKTFYLNNMEAKAAVSLIKTIVKTRDIYADDKLNLVVVRDTPDAIAMAEKLIAANDLAEPEVMLDVEVMEIGSERLSQLGVQFPDQVSLSVPKGLDGGSITWGELRNLSRDGLKVSISDPAVVLNLKHTDGATNTLANPRIRVKNREKAKIHIGDRVPVITTTTNPTSGSVAESVNYLDVGLKLDVEPQIYQSDEVGIRLSLEVSNIVKEVPSKSGLLTYQIGTRTTSTILRLKDGETQVMAGLLKQEEIESASRLPGLGKLPMLGRLFSSEKRQLNKSELVLLITPHVVRNLAIPDANVTEFHSGTDEAIGSEALRLPNRSQISIPASTDGGGAAPVDNSGGTQAPPPPPPPPPQQLPQTQPPMQPPPTVPAAGTR</sequence>
<dbReference type="EMBL" id="JARRAF010000038">
    <property type="protein sequence ID" value="MDK2126443.1"/>
    <property type="molecule type" value="Genomic_DNA"/>
</dbReference>
<dbReference type="Gene3D" id="3.30.1370.120">
    <property type="match status" value="1"/>
</dbReference>
<evidence type="ECO:0000256" key="8">
    <source>
        <dbReference type="RuleBase" id="RU004004"/>
    </source>
</evidence>